<evidence type="ECO:0000256" key="4">
    <source>
        <dbReference type="ARBA" id="ARBA00023136"/>
    </source>
</evidence>
<dbReference type="PANTHER" id="PTHR33048:SF47">
    <property type="entry name" value="INTEGRAL MEMBRANE PROTEIN-RELATED"/>
    <property type="match status" value="1"/>
</dbReference>
<feature type="region of interest" description="Disordered" evidence="6">
    <location>
        <begin position="307"/>
        <end position="336"/>
    </location>
</feature>
<evidence type="ECO:0000256" key="7">
    <source>
        <dbReference type="SAM" id="Phobius"/>
    </source>
</evidence>
<dbReference type="GO" id="GO:0016020">
    <property type="term" value="C:membrane"/>
    <property type="evidence" value="ECO:0007669"/>
    <property type="project" value="UniProtKB-SubCell"/>
</dbReference>
<evidence type="ECO:0000256" key="5">
    <source>
        <dbReference type="ARBA" id="ARBA00038359"/>
    </source>
</evidence>
<name>A0AA38R6N5_9PEZI</name>
<accession>A0AA38R6N5</accession>
<keyword evidence="2 7" id="KW-0812">Transmembrane</keyword>
<keyword evidence="3 7" id="KW-1133">Transmembrane helix</keyword>
<evidence type="ECO:0000313" key="9">
    <source>
        <dbReference type="EMBL" id="KAJ9136767.1"/>
    </source>
</evidence>
<evidence type="ECO:0000256" key="6">
    <source>
        <dbReference type="SAM" id="MobiDB-lite"/>
    </source>
</evidence>
<dbReference type="Proteomes" id="UP001174691">
    <property type="component" value="Unassembled WGS sequence"/>
</dbReference>
<feature type="transmembrane region" description="Helical" evidence="7">
    <location>
        <begin position="63"/>
        <end position="81"/>
    </location>
</feature>
<feature type="domain" description="Rhodopsin" evidence="8">
    <location>
        <begin position="47"/>
        <end position="291"/>
    </location>
</feature>
<feature type="transmembrane region" description="Helical" evidence="7">
    <location>
        <begin position="101"/>
        <end position="122"/>
    </location>
</feature>
<protein>
    <submittedName>
        <fullName evidence="9">Integral membrane protein PTH11</fullName>
    </submittedName>
</protein>
<dbReference type="AlphaFoldDB" id="A0AA38R6N5"/>
<comment type="caution">
    <text evidence="9">The sequence shown here is derived from an EMBL/GenBank/DDBJ whole genome shotgun (WGS) entry which is preliminary data.</text>
</comment>
<feature type="transmembrane region" description="Helical" evidence="7">
    <location>
        <begin position="29"/>
        <end position="51"/>
    </location>
</feature>
<feature type="compositionally biased region" description="Polar residues" evidence="6">
    <location>
        <begin position="308"/>
        <end position="317"/>
    </location>
</feature>
<feature type="transmembrane region" description="Helical" evidence="7">
    <location>
        <begin position="143"/>
        <end position="167"/>
    </location>
</feature>
<organism evidence="9 10">
    <name type="scientific">Coniochaeta hoffmannii</name>
    <dbReference type="NCBI Taxonomy" id="91930"/>
    <lineage>
        <taxon>Eukaryota</taxon>
        <taxon>Fungi</taxon>
        <taxon>Dikarya</taxon>
        <taxon>Ascomycota</taxon>
        <taxon>Pezizomycotina</taxon>
        <taxon>Sordariomycetes</taxon>
        <taxon>Sordariomycetidae</taxon>
        <taxon>Coniochaetales</taxon>
        <taxon>Coniochaetaceae</taxon>
        <taxon>Coniochaeta</taxon>
    </lineage>
</organism>
<reference evidence="9" key="1">
    <citation type="submission" date="2022-07" db="EMBL/GenBank/DDBJ databases">
        <title>Fungi with potential for degradation of polypropylene.</title>
        <authorList>
            <person name="Gostincar C."/>
        </authorList>
    </citation>
    <scope>NUCLEOTIDE SEQUENCE</scope>
    <source>
        <strain evidence="9">EXF-13287</strain>
    </source>
</reference>
<evidence type="ECO:0000256" key="3">
    <source>
        <dbReference type="ARBA" id="ARBA00022989"/>
    </source>
</evidence>
<comment type="subcellular location">
    <subcellularLocation>
        <location evidence="1">Membrane</location>
        <topology evidence="1">Multi-pass membrane protein</topology>
    </subcellularLocation>
</comment>
<evidence type="ECO:0000256" key="1">
    <source>
        <dbReference type="ARBA" id="ARBA00004141"/>
    </source>
</evidence>
<evidence type="ECO:0000256" key="2">
    <source>
        <dbReference type="ARBA" id="ARBA00022692"/>
    </source>
</evidence>
<proteinExistence type="inferred from homology"/>
<comment type="similarity">
    <text evidence="5">Belongs to the SAT4 family.</text>
</comment>
<keyword evidence="4 7" id="KW-0472">Membrane</keyword>
<feature type="transmembrane region" description="Helical" evidence="7">
    <location>
        <begin position="198"/>
        <end position="217"/>
    </location>
</feature>
<evidence type="ECO:0000313" key="10">
    <source>
        <dbReference type="Proteomes" id="UP001174691"/>
    </source>
</evidence>
<sequence>MDALMEGPAGVPPPGVVSNLDNPDNQNGLALFVIIFCSAISTICVLLRAYGRVWLLKRFHVEEALVFSAYGVFWGCVWSMVGVMDTPGYFVHQWDVRMKDLIPMTYLVFVMGNTYVVVLALLKAAMLLEWARILVPRGSRNSSIFWWGCMVMVGIQAAACIGLVIALNLQCIPHQASWDFTITNAKCFPLYNLQLGSGIIYLVTDVIMFFMPQHLIWSLQLSWKKKLGVSIVFGLGLLATVAAAFRLQVTISNGSTTDATYSIGKLILWVMAEMTCGFFVICAPTLPKILQETGIVRKIKKSLGLTKTGRTNQSSSGYGDASKKGGGSVLASGNRGPVPVAGSNVYYKLDEDGVPMGDLKHSESTEYLREEERKAQQAAPPGRGYITRTTRVEVDETTVDAEYGRREAHNKQAWAM</sequence>
<dbReference type="Pfam" id="PF20684">
    <property type="entry name" value="Fung_rhodopsin"/>
    <property type="match status" value="1"/>
</dbReference>
<evidence type="ECO:0000259" key="8">
    <source>
        <dbReference type="Pfam" id="PF20684"/>
    </source>
</evidence>
<dbReference type="InterPro" id="IPR052337">
    <property type="entry name" value="SAT4-like"/>
</dbReference>
<gene>
    <name evidence="9" type="ORF">NKR19_g8448</name>
</gene>
<dbReference type="InterPro" id="IPR049326">
    <property type="entry name" value="Rhodopsin_dom_fungi"/>
</dbReference>
<feature type="transmembrane region" description="Helical" evidence="7">
    <location>
        <begin position="267"/>
        <end position="290"/>
    </location>
</feature>
<feature type="transmembrane region" description="Helical" evidence="7">
    <location>
        <begin position="229"/>
        <end position="247"/>
    </location>
</feature>
<keyword evidence="10" id="KW-1185">Reference proteome</keyword>
<dbReference type="PANTHER" id="PTHR33048">
    <property type="entry name" value="PTH11-LIKE INTEGRAL MEMBRANE PROTEIN (AFU_ORTHOLOGUE AFUA_5G11245)"/>
    <property type="match status" value="1"/>
</dbReference>
<dbReference type="EMBL" id="JANBVN010000171">
    <property type="protein sequence ID" value="KAJ9136767.1"/>
    <property type="molecule type" value="Genomic_DNA"/>
</dbReference>